<evidence type="ECO:0000313" key="2">
    <source>
        <dbReference type="EMBL" id="MBM9578954.1"/>
    </source>
</evidence>
<sequence length="254" mass="29443">MTPGQAVTFQTYRDAACADSRIISCALGIDHSKILNVLRSRPEFKNVWFEGERRKVSESNASNLEYCEMYAMLTIRQAYILAEQIPLSNRTFDAVNSFLEVLRLELEKQENINRKPEYNLESNFNPAFRTEIKPNNKEYERLLKSEGELTLQEASAILAIPKLGRNNLTRLLRERGIFGKNNIPGRYHVERGRFRIVQVPYETTLHGKPVNRYYKETVVTQKGIKFLLKELAQSNFETDDQSQNTQYLEADRAV</sequence>
<dbReference type="EMBL" id="JAFFPU010000069">
    <property type="protein sequence ID" value="MBM9578954.1"/>
    <property type="molecule type" value="Genomic_DNA"/>
</dbReference>
<gene>
    <name evidence="2" type="ORF">JWG45_17550</name>
</gene>
<name>A0ABS2UEY5_9LEPT</name>
<dbReference type="Proteomes" id="UP000724686">
    <property type="component" value="Unassembled WGS sequence"/>
</dbReference>
<organism evidence="2 3">
    <name type="scientific">Leptospira ainlahdjerensis</name>
    <dbReference type="NCBI Taxonomy" id="2810033"/>
    <lineage>
        <taxon>Bacteria</taxon>
        <taxon>Pseudomonadati</taxon>
        <taxon>Spirochaetota</taxon>
        <taxon>Spirochaetia</taxon>
        <taxon>Leptospirales</taxon>
        <taxon>Leptospiraceae</taxon>
        <taxon>Leptospira</taxon>
    </lineage>
</organism>
<protein>
    <submittedName>
        <fullName evidence="2">Phage antirepressor KilAC domain-containing protein</fullName>
    </submittedName>
</protein>
<dbReference type="RefSeq" id="WP_205280923.1">
    <property type="nucleotide sequence ID" value="NZ_JAFFPU010000069.1"/>
</dbReference>
<dbReference type="InterPro" id="IPR005039">
    <property type="entry name" value="Ant_C"/>
</dbReference>
<evidence type="ECO:0000313" key="3">
    <source>
        <dbReference type="Proteomes" id="UP000724686"/>
    </source>
</evidence>
<dbReference type="Pfam" id="PF03374">
    <property type="entry name" value="ANT"/>
    <property type="match status" value="1"/>
</dbReference>
<keyword evidence="3" id="KW-1185">Reference proteome</keyword>
<comment type="caution">
    <text evidence="2">The sequence shown here is derived from an EMBL/GenBank/DDBJ whole genome shotgun (WGS) entry which is preliminary data.</text>
</comment>
<evidence type="ECO:0000259" key="1">
    <source>
        <dbReference type="Pfam" id="PF03374"/>
    </source>
</evidence>
<feature type="domain" description="Antirepressor protein C-terminal" evidence="1">
    <location>
        <begin position="131"/>
        <end position="232"/>
    </location>
</feature>
<accession>A0ABS2UEY5</accession>
<proteinExistence type="predicted"/>
<reference evidence="2 3" key="1">
    <citation type="submission" date="2021-02" db="EMBL/GenBank/DDBJ databases">
        <title>Leptospira ainlahdjerensis sp. nov., Leptospira ainazelensis sp. nov., Leptospira abararensis sp. nov. and Leptospira chreensis sp. nov., four new species isolated from water sources in Algeria.</title>
        <authorList>
            <person name="Amara Korba A."/>
            <person name="Kainiu M."/>
            <person name="Vincent A.T."/>
            <person name="Mariet J.-F."/>
            <person name="Veyrier F.J."/>
            <person name="Goarant C."/>
            <person name="Picardeau M."/>
        </authorList>
    </citation>
    <scope>NUCLEOTIDE SEQUENCE [LARGE SCALE GENOMIC DNA]</scope>
    <source>
        <strain evidence="2 3">201903070</strain>
    </source>
</reference>